<sequence length="293" mass="35192">MPNIFRVSVPQRLSAARVRPHKILQNLRNYVQKVLEKVLRDVRNNRRFDSLQEEINNIAKRQEGEHNLEVNAQIWHSQAEQLRDLLESDKKANEEDRKEMMSLAQESDARVDHAIFLNSAKLSYAERWAKAKLEQQELKLKLRKTDMLNELSDCTKEYSAEQVVSAEMTAYLEADIRVKEKQVVEWTKRYNEEVAQLQWEIDELKREVEEQKFEIGEMRALRDRRQEFIDECVAEEKRLQEEARYWKKLNKAATIIQAMWKGYMVRRKLENLREKMKNRKKLKRAKKAHVKKR</sequence>
<evidence type="ECO:0000256" key="7">
    <source>
        <dbReference type="ARBA" id="ARBA00023212"/>
    </source>
</evidence>
<comment type="similarity">
    <text evidence="2">Belongs to the DRC9 family.</text>
</comment>
<keyword evidence="10" id="KW-0175">Coiled coil</keyword>
<dbReference type="GO" id="GO:0031514">
    <property type="term" value="C:motile cilium"/>
    <property type="evidence" value="ECO:0007669"/>
    <property type="project" value="TreeGrafter"/>
</dbReference>
<organism evidence="12">
    <name type="scientific">Harpegnathos saltator</name>
    <name type="common">Jerdon's jumping ant</name>
    <dbReference type="NCBI Taxonomy" id="610380"/>
    <lineage>
        <taxon>Eukaryota</taxon>
        <taxon>Metazoa</taxon>
        <taxon>Ecdysozoa</taxon>
        <taxon>Arthropoda</taxon>
        <taxon>Hexapoda</taxon>
        <taxon>Insecta</taxon>
        <taxon>Pterygota</taxon>
        <taxon>Neoptera</taxon>
        <taxon>Endopterygota</taxon>
        <taxon>Hymenoptera</taxon>
        <taxon>Apocrita</taxon>
        <taxon>Aculeata</taxon>
        <taxon>Formicoidea</taxon>
        <taxon>Formicidae</taxon>
        <taxon>Ponerinae</taxon>
        <taxon>Ponerini</taxon>
        <taxon>Harpegnathos</taxon>
    </lineage>
</organism>
<dbReference type="OMA" id="QHNHIKS"/>
<evidence type="ECO:0000256" key="9">
    <source>
        <dbReference type="ARBA" id="ARBA00032183"/>
    </source>
</evidence>
<dbReference type="PANTHER" id="PTHR14871:SF1">
    <property type="entry name" value="DYNEIN REGULATORY COMPLEX PROTEIN 9"/>
    <property type="match status" value="1"/>
</dbReference>
<keyword evidence="8" id="KW-0966">Cell projection</keyword>
<dbReference type="AlphaFoldDB" id="E2BUZ5"/>
<gene>
    <name evidence="11" type="ORF">EAI_08378</name>
</gene>
<protein>
    <recommendedName>
        <fullName evidence="3">Dynein regulatory complex protein 9</fullName>
    </recommendedName>
    <alternativeName>
        <fullName evidence="9">IQ domain-containing protein G</fullName>
    </alternativeName>
</protein>
<evidence type="ECO:0000256" key="10">
    <source>
        <dbReference type="SAM" id="Coils"/>
    </source>
</evidence>
<dbReference type="InterPro" id="IPR042618">
    <property type="entry name" value="IQCG"/>
</dbReference>
<dbReference type="PROSITE" id="PS50096">
    <property type="entry name" value="IQ"/>
    <property type="match status" value="1"/>
</dbReference>
<evidence type="ECO:0000313" key="11">
    <source>
        <dbReference type="EMBL" id="EFN80475.1"/>
    </source>
</evidence>
<accession>E2BUZ5</accession>
<dbReference type="Gene3D" id="1.20.5.190">
    <property type="match status" value="1"/>
</dbReference>
<dbReference type="CDD" id="cd23767">
    <property type="entry name" value="IQCD"/>
    <property type="match status" value="1"/>
</dbReference>
<proteinExistence type="inferred from homology"/>
<evidence type="ECO:0000256" key="4">
    <source>
        <dbReference type="ARBA" id="ARBA00022490"/>
    </source>
</evidence>
<dbReference type="FunCoup" id="E2BUZ5">
    <property type="interactions" value="28"/>
</dbReference>
<keyword evidence="5" id="KW-0282">Flagellum</keyword>
<dbReference type="InterPro" id="IPR000048">
    <property type="entry name" value="IQ_motif_EF-hand-BS"/>
</dbReference>
<dbReference type="InParanoid" id="E2BUZ5"/>
<evidence type="ECO:0000256" key="2">
    <source>
        <dbReference type="ARBA" id="ARBA00008222"/>
    </source>
</evidence>
<dbReference type="GO" id="GO:0044782">
    <property type="term" value="P:cilium organization"/>
    <property type="evidence" value="ECO:0007669"/>
    <property type="project" value="TreeGrafter"/>
</dbReference>
<evidence type="ECO:0000313" key="12">
    <source>
        <dbReference type="Proteomes" id="UP000008237"/>
    </source>
</evidence>
<comment type="subcellular location">
    <subcellularLocation>
        <location evidence="1">Cytoplasm</location>
        <location evidence="1">Cytoskeleton</location>
        <location evidence="1">Flagellum axoneme</location>
    </subcellularLocation>
</comment>
<dbReference type="Pfam" id="PF00612">
    <property type="entry name" value="IQ"/>
    <property type="match status" value="1"/>
</dbReference>
<keyword evidence="12" id="KW-1185">Reference proteome</keyword>
<dbReference type="PANTHER" id="PTHR14871">
    <property type="entry name" value="DYNEIN REGULATORY COMPLEX PROTEIN 9"/>
    <property type="match status" value="1"/>
</dbReference>
<evidence type="ECO:0000256" key="8">
    <source>
        <dbReference type="ARBA" id="ARBA00023273"/>
    </source>
</evidence>
<dbReference type="SMART" id="SM00015">
    <property type="entry name" value="IQ"/>
    <property type="match status" value="1"/>
</dbReference>
<dbReference type="Proteomes" id="UP000008237">
    <property type="component" value="Unassembled WGS sequence"/>
</dbReference>
<keyword evidence="7" id="KW-0206">Cytoskeleton</keyword>
<keyword evidence="4" id="KW-0963">Cytoplasm</keyword>
<evidence type="ECO:0000256" key="1">
    <source>
        <dbReference type="ARBA" id="ARBA00004611"/>
    </source>
</evidence>
<evidence type="ECO:0000256" key="5">
    <source>
        <dbReference type="ARBA" id="ARBA00022846"/>
    </source>
</evidence>
<dbReference type="OrthoDB" id="10254713at2759"/>
<evidence type="ECO:0000256" key="6">
    <source>
        <dbReference type="ARBA" id="ARBA00023069"/>
    </source>
</evidence>
<evidence type="ECO:0000256" key="3">
    <source>
        <dbReference type="ARBA" id="ARBA00013738"/>
    </source>
</evidence>
<reference evidence="11 12" key="1">
    <citation type="journal article" date="2010" name="Science">
        <title>Genomic comparison of the ants Camponotus floridanus and Harpegnathos saltator.</title>
        <authorList>
            <person name="Bonasio R."/>
            <person name="Zhang G."/>
            <person name="Ye C."/>
            <person name="Mutti N.S."/>
            <person name="Fang X."/>
            <person name="Qin N."/>
            <person name="Donahue G."/>
            <person name="Yang P."/>
            <person name="Li Q."/>
            <person name="Li C."/>
            <person name="Zhang P."/>
            <person name="Huang Z."/>
            <person name="Berger S.L."/>
            <person name="Reinberg D."/>
            <person name="Wang J."/>
            <person name="Liebig J."/>
        </authorList>
    </citation>
    <scope>NUCLEOTIDE SEQUENCE [LARGE SCALE GENOMIC DNA]</scope>
    <source>
        <strain evidence="11 12">R22 G/1</strain>
    </source>
</reference>
<keyword evidence="6" id="KW-0969">Cilium</keyword>
<dbReference type="GO" id="GO:0005737">
    <property type="term" value="C:cytoplasm"/>
    <property type="evidence" value="ECO:0007669"/>
    <property type="project" value="TreeGrafter"/>
</dbReference>
<dbReference type="EMBL" id="GL450776">
    <property type="protein sequence ID" value="EFN80475.1"/>
    <property type="molecule type" value="Genomic_DNA"/>
</dbReference>
<feature type="coiled-coil region" evidence="10">
    <location>
        <begin position="187"/>
        <end position="238"/>
    </location>
</feature>
<name>E2BUZ5_HARSA</name>